<evidence type="ECO:0000313" key="7">
    <source>
        <dbReference type="Proteomes" id="UP000694389"/>
    </source>
</evidence>
<dbReference type="PROSITE" id="PS50835">
    <property type="entry name" value="IG_LIKE"/>
    <property type="match status" value="1"/>
</dbReference>
<name>A0A8C4ICC6_DICLA</name>
<keyword evidence="7" id="KW-1185">Reference proteome</keyword>
<dbReference type="InterPro" id="IPR007110">
    <property type="entry name" value="Ig-like_dom"/>
</dbReference>
<feature type="signal peptide" evidence="4">
    <location>
        <begin position="1"/>
        <end position="18"/>
    </location>
</feature>
<dbReference type="AlphaFoldDB" id="A0A8C4ICC6"/>
<reference evidence="6" key="2">
    <citation type="submission" date="2025-09" db="UniProtKB">
        <authorList>
            <consortium name="Ensembl"/>
        </authorList>
    </citation>
    <scope>IDENTIFICATION</scope>
</reference>
<dbReference type="PROSITE" id="PS00290">
    <property type="entry name" value="IG_MHC"/>
    <property type="match status" value="1"/>
</dbReference>
<keyword evidence="4" id="KW-0732">Signal</keyword>
<dbReference type="InterPro" id="IPR011162">
    <property type="entry name" value="MHC_I/II-like_Ag-recog"/>
</dbReference>
<evidence type="ECO:0000256" key="3">
    <source>
        <dbReference type="SAM" id="Phobius"/>
    </source>
</evidence>
<evidence type="ECO:0000256" key="4">
    <source>
        <dbReference type="SAM" id="SignalP"/>
    </source>
</evidence>
<keyword evidence="3" id="KW-1133">Transmembrane helix</keyword>
<reference evidence="6" key="1">
    <citation type="submission" date="2025-08" db="UniProtKB">
        <authorList>
            <consortium name="Ensembl"/>
        </authorList>
    </citation>
    <scope>IDENTIFICATION</scope>
</reference>
<evidence type="ECO:0000256" key="2">
    <source>
        <dbReference type="ARBA" id="ARBA00023319"/>
    </source>
</evidence>
<feature type="transmembrane region" description="Helical" evidence="3">
    <location>
        <begin position="204"/>
        <end position="225"/>
    </location>
</feature>
<keyword evidence="1" id="KW-0325">Glycoprotein</keyword>
<feature type="domain" description="Ig-like" evidence="5">
    <location>
        <begin position="103"/>
        <end position="181"/>
    </location>
</feature>
<evidence type="ECO:0000259" key="5">
    <source>
        <dbReference type="PROSITE" id="PS50835"/>
    </source>
</evidence>
<dbReference type="SUPFAM" id="SSF54452">
    <property type="entry name" value="MHC antigen-recognition domain"/>
    <property type="match status" value="1"/>
</dbReference>
<feature type="chain" id="PRO_5035910840" description="Ig-like domain-containing protein" evidence="4">
    <location>
        <begin position="19"/>
        <end position="231"/>
    </location>
</feature>
<protein>
    <recommendedName>
        <fullName evidence="5">Ig-like domain-containing protein</fullName>
    </recommendedName>
</protein>
<dbReference type="PANTHER" id="PTHR19944:SF105">
    <property type="entry name" value="RLA CLASS II HISTOCOMPATIBILITY ANTIGEN, DP ALPHA-1 CHAIN"/>
    <property type="match status" value="1"/>
</dbReference>
<accession>A0A8C4ICC6</accession>
<dbReference type="PANTHER" id="PTHR19944">
    <property type="entry name" value="MHC CLASS II-RELATED"/>
    <property type="match status" value="1"/>
</dbReference>
<organism evidence="6 7">
    <name type="scientific">Dicentrarchus labrax</name>
    <name type="common">European seabass</name>
    <name type="synonym">Morone labrax</name>
    <dbReference type="NCBI Taxonomy" id="13489"/>
    <lineage>
        <taxon>Eukaryota</taxon>
        <taxon>Metazoa</taxon>
        <taxon>Chordata</taxon>
        <taxon>Craniata</taxon>
        <taxon>Vertebrata</taxon>
        <taxon>Euteleostomi</taxon>
        <taxon>Actinopterygii</taxon>
        <taxon>Neopterygii</taxon>
        <taxon>Teleostei</taxon>
        <taxon>Neoteleostei</taxon>
        <taxon>Acanthomorphata</taxon>
        <taxon>Eupercaria</taxon>
        <taxon>Moronidae</taxon>
        <taxon>Dicentrarchus</taxon>
    </lineage>
</organism>
<dbReference type="InterPro" id="IPR003597">
    <property type="entry name" value="Ig_C1-set"/>
</dbReference>
<dbReference type="SUPFAM" id="SSF48726">
    <property type="entry name" value="Immunoglobulin"/>
    <property type="match status" value="1"/>
</dbReference>
<proteinExistence type="predicted"/>
<dbReference type="InterPro" id="IPR036179">
    <property type="entry name" value="Ig-like_dom_sf"/>
</dbReference>
<dbReference type="InterPro" id="IPR003006">
    <property type="entry name" value="Ig/MHC_CS"/>
</dbReference>
<dbReference type="SMART" id="SM00407">
    <property type="entry name" value="IGc1"/>
    <property type="match status" value="1"/>
</dbReference>
<keyword evidence="3" id="KW-0812">Transmembrane</keyword>
<keyword evidence="2" id="KW-0393">Immunoglobulin domain</keyword>
<sequence length="231" mass="25862">MQRSALIILTLNSFCALSQIPHEVLYFVGCFINGTTEVQFEFDNEEILHVDLQKEDIEYTVPRLIDLDQSHIFEGFSVLSEAFSSKDICLTLNKGVASEFKNPPEEKEEFEPGVENGLTCFVNHFYPPDIKVSWTKNGRPVSEGVSLSCYYPNNDQTFYQFSTLTFTPMEGDMYSCTVEHSALDSPKTRIWEPESTPPGLGPDIFCGVGLTVGLVGVAVGTFLMVKGHHRQ</sequence>
<keyword evidence="3" id="KW-0472">Membrane</keyword>
<evidence type="ECO:0000313" key="6">
    <source>
        <dbReference type="Ensembl" id="ENSDLAP00005054370.2"/>
    </source>
</evidence>
<dbReference type="Ensembl" id="ENSDLAT00005057770.2">
    <property type="protein sequence ID" value="ENSDLAP00005054370.2"/>
    <property type="gene ID" value="ENSDLAG00005026415.1"/>
</dbReference>
<evidence type="ECO:0000256" key="1">
    <source>
        <dbReference type="ARBA" id="ARBA00023180"/>
    </source>
</evidence>
<dbReference type="GeneTree" id="ENSGT00940000161847"/>
<dbReference type="Pfam" id="PF07654">
    <property type="entry name" value="C1-set"/>
    <property type="match status" value="1"/>
</dbReference>
<dbReference type="Gene3D" id="2.60.40.10">
    <property type="entry name" value="Immunoglobulins"/>
    <property type="match status" value="1"/>
</dbReference>
<dbReference type="Proteomes" id="UP000694389">
    <property type="component" value="Unassembled WGS sequence"/>
</dbReference>
<dbReference type="InterPro" id="IPR050160">
    <property type="entry name" value="MHC/Immunoglobulin"/>
</dbReference>
<dbReference type="InterPro" id="IPR013783">
    <property type="entry name" value="Ig-like_fold"/>
</dbReference>